<reference evidence="2 3" key="1">
    <citation type="journal article" date="2017" name="Environ. Microbiol. Rep.">
        <title>Genetic diversity of marine anaerobic ammonium-oxidizing bacteria as revealed by genomic and proteomic analyses of 'Candidatus Scalindua japonica'.</title>
        <authorList>
            <person name="Oshiki M."/>
            <person name="Mizuto K."/>
            <person name="Kimura Z."/>
            <person name="Kindaichi T."/>
            <person name="Satoh H."/>
            <person name="Okabe S."/>
        </authorList>
    </citation>
    <scope>NUCLEOTIDE SEQUENCE [LARGE SCALE GENOMIC DNA]</scope>
    <source>
        <strain evidence="3">husup-a2</strain>
    </source>
</reference>
<comment type="caution">
    <text evidence="2">The sequence shown here is derived from an EMBL/GenBank/DDBJ whole genome shotgun (WGS) entry which is preliminary data.</text>
</comment>
<dbReference type="Proteomes" id="UP000218542">
    <property type="component" value="Unassembled WGS sequence"/>
</dbReference>
<evidence type="ECO:0000313" key="3">
    <source>
        <dbReference type="Proteomes" id="UP000218542"/>
    </source>
</evidence>
<name>A0A286TTA7_9BACT</name>
<proteinExistence type="predicted"/>
<evidence type="ECO:0000313" key="2">
    <source>
        <dbReference type="EMBL" id="GAX59101.1"/>
    </source>
</evidence>
<accession>A0A286TTA7</accession>
<evidence type="ECO:0000256" key="1">
    <source>
        <dbReference type="SAM" id="Phobius"/>
    </source>
</evidence>
<gene>
    <name evidence="2" type="ORF">SCALIN_C01_0032</name>
</gene>
<dbReference type="AlphaFoldDB" id="A0A286TTA7"/>
<keyword evidence="3" id="KW-1185">Reference proteome</keyword>
<protein>
    <submittedName>
        <fullName evidence="2">IMP dehydrogenase/GMP reductase</fullName>
    </submittedName>
</protein>
<sequence length="54" mass="6148">MFFIGAFGDWGGVWDILPVNVTGNVMFDYFFTLVLSFGVLSMMVGWLFNIMTRS</sequence>
<keyword evidence="1" id="KW-1133">Transmembrane helix</keyword>
<dbReference type="RefSeq" id="WP_162532080.1">
    <property type="nucleotide sequence ID" value="NZ_BAOS01000001.1"/>
</dbReference>
<keyword evidence="1" id="KW-0812">Transmembrane</keyword>
<organism evidence="2 3">
    <name type="scientific">Candidatus Scalindua japonica</name>
    <dbReference type="NCBI Taxonomy" id="1284222"/>
    <lineage>
        <taxon>Bacteria</taxon>
        <taxon>Pseudomonadati</taxon>
        <taxon>Planctomycetota</taxon>
        <taxon>Candidatus Brocadiia</taxon>
        <taxon>Candidatus Brocadiales</taxon>
        <taxon>Candidatus Scalinduaceae</taxon>
        <taxon>Candidatus Scalindua</taxon>
    </lineage>
</organism>
<dbReference type="EMBL" id="BAOS01000001">
    <property type="protein sequence ID" value="GAX59101.1"/>
    <property type="molecule type" value="Genomic_DNA"/>
</dbReference>
<keyword evidence="1" id="KW-0472">Membrane</keyword>
<feature type="transmembrane region" description="Helical" evidence="1">
    <location>
        <begin position="29"/>
        <end position="48"/>
    </location>
</feature>